<organism evidence="1 2">
    <name type="scientific">Clostridium perfringens</name>
    <dbReference type="NCBI Taxonomy" id="1502"/>
    <lineage>
        <taxon>Bacteria</taxon>
        <taxon>Bacillati</taxon>
        <taxon>Bacillota</taxon>
        <taxon>Clostridia</taxon>
        <taxon>Eubacteriales</taxon>
        <taxon>Clostridiaceae</taxon>
        <taxon>Clostridium</taxon>
    </lineage>
</organism>
<name>A0A2X3BY83_CLOPF</name>
<evidence type="ECO:0000313" key="2">
    <source>
        <dbReference type="Proteomes" id="UP000250234"/>
    </source>
</evidence>
<gene>
    <name evidence="1" type="ORF">NCTC8081_00820</name>
</gene>
<accession>A0A2X3BY83</accession>
<sequence>MRNREDYIKSLKQENEYLRNQLEVVESERDKFKEIADRCSIKLMKYENISEKDIIENLKKISSL</sequence>
<proteinExistence type="predicted"/>
<dbReference type="Proteomes" id="UP000250234">
    <property type="component" value="Unassembled WGS sequence"/>
</dbReference>
<reference evidence="1 2" key="1">
    <citation type="submission" date="2018-06" db="EMBL/GenBank/DDBJ databases">
        <authorList>
            <consortium name="Pathogen Informatics"/>
            <person name="Doyle S."/>
        </authorList>
    </citation>
    <scope>NUCLEOTIDE SEQUENCE [LARGE SCALE GENOMIC DNA]</scope>
    <source>
        <strain evidence="1 2">NCTC8081</strain>
    </source>
</reference>
<protein>
    <submittedName>
        <fullName evidence="1">Uncharacterized protein</fullName>
    </submittedName>
</protein>
<dbReference type="RefSeq" id="WP_111945443.1">
    <property type="nucleotide sequence ID" value="NZ_UAWO01000002.1"/>
</dbReference>
<dbReference type="AlphaFoldDB" id="A0A2X3BY83"/>
<evidence type="ECO:0000313" key="1">
    <source>
        <dbReference type="EMBL" id="SQC06707.1"/>
    </source>
</evidence>
<dbReference type="EMBL" id="UAWO01000002">
    <property type="protein sequence ID" value="SQC06707.1"/>
    <property type="molecule type" value="Genomic_DNA"/>
</dbReference>